<protein>
    <submittedName>
        <fullName evidence="1">Uncharacterized protein</fullName>
    </submittedName>
</protein>
<dbReference type="EMBL" id="JACAZH010000001">
    <property type="protein sequence ID" value="KAF7378308.1"/>
    <property type="molecule type" value="Genomic_DNA"/>
</dbReference>
<accession>A0A8H6ZG14</accession>
<dbReference type="Proteomes" id="UP000623467">
    <property type="component" value="Unassembled WGS sequence"/>
</dbReference>
<dbReference type="AlphaFoldDB" id="A0A8H6ZG14"/>
<proteinExistence type="predicted"/>
<evidence type="ECO:0000313" key="1">
    <source>
        <dbReference type="EMBL" id="KAF7378308.1"/>
    </source>
</evidence>
<evidence type="ECO:0000313" key="2">
    <source>
        <dbReference type="Proteomes" id="UP000623467"/>
    </source>
</evidence>
<organism evidence="1 2">
    <name type="scientific">Mycena sanguinolenta</name>
    <dbReference type="NCBI Taxonomy" id="230812"/>
    <lineage>
        <taxon>Eukaryota</taxon>
        <taxon>Fungi</taxon>
        <taxon>Dikarya</taxon>
        <taxon>Basidiomycota</taxon>
        <taxon>Agaricomycotina</taxon>
        <taxon>Agaricomycetes</taxon>
        <taxon>Agaricomycetidae</taxon>
        <taxon>Agaricales</taxon>
        <taxon>Marasmiineae</taxon>
        <taxon>Mycenaceae</taxon>
        <taxon>Mycena</taxon>
    </lineage>
</organism>
<comment type="caution">
    <text evidence="1">The sequence shown here is derived from an EMBL/GenBank/DDBJ whole genome shotgun (WGS) entry which is preliminary data.</text>
</comment>
<reference evidence="1" key="1">
    <citation type="submission" date="2020-05" db="EMBL/GenBank/DDBJ databases">
        <title>Mycena genomes resolve the evolution of fungal bioluminescence.</title>
        <authorList>
            <person name="Tsai I.J."/>
        </authorList>
    </citation>
    <scope>NUCLEOTIDE SEQUENCE</scope>
    <source>
        <strain evidence="1">160909Yilan</strain>
    </source>
</reference>
<keyword evidence="2" id="KW-1185">Reference proteome</keyword>
<dbReference type="OrthoDB" id="3354157at2759"/>
<name>A0A8H6ZG14_9AGAR</name>
<sequence>MPEVVKSLRVPTNSTSRDGSNIMKRLSQDGIFYYSAIFGVNAALIISTPRNTPVTESWSTFSRYGRLEFLIPVMMMSKITLNLKKSGAKMGTTMSGSGLSIVFAPNSLRSRARNTHDISDSYTEVVVHTDPGPADTD</sequence>
<gene>
    <name evidence="1" type="ORF">MSAN_00256300</name>
</gene>